<evidence type="ECO:0000256" key="6">
    <source>
        <dbReference type="SAM" id="Phobius"/>
    </source>
</evidence>
<dbReference type="InterPro" id="IPR019108">
    <property type="entry name" value="Caa3_assmbl_CtaG-rel"/>
</dbReference>
<organism evidence="7 8">
    <name type="scientific">Arthrobacter alpinus</name>
    <dbReference type="NCBI Taxonomy" id="656366"/>
    <lineage>
        <taxon>Bacteria</taxon>
        <taxon>Bacillati</taxon>
        <taxon>Actinomycetota</taxon>
        <taxon>Actinomycetes</taxon>
        <taxon>Micrococcales</taxon>
        <taxon>Micrococcaceae</taxon>
        <taxon>Arthrobacter</taxon>
    </lineage>
</organism>
<dbReference type="Proteomes" id="UP000059574">
    <property type="component" value="Chromosome"/>
</dbReference>
<feature type="transmembrane region" description="Helical" evidence="6">
    <location>
        <begin position="15"/>
        <end position="32"/>
    </location>
</feature>
<evidence type="ECO:0000256" key="1">
    <source>
        <dbReference type="ARBA" id="ARBA00004651"/>
    </source>
</evidence>
<reference evidence="8" key="1">
    <citation type="submission" date="2015-11" db="EMBL/GenBank/DDBJ databases">
        <authorList>
            <person name="Kumar R."/>
            <person name="Singh D."/>
            <person name="Swarnkar M.K."/>
            <person name="Singh A.K."/>
            <person name="Kumar S."/>
        </authorList>
    </citation>
    <scope>NUCLEOTIDE SEQUENCE [LARGE SCALE GENOMIC DNA]</scope>
    <source>
        <strain evidence="8">ERGS4:06</strain>
    </source>
</reference>
<evidence type="ECO:0000313" key="8">
    <source>
        <dbReference type="Proteomes" id="UP000059574"/>
    </source>
</evidence>
<dbReference type="EMBL" id="CP013200">
    <property type="protein sequence ID" value="ALO66338.1"/>
    <property type="molecule type" value="Genomic_DNA"/>
</dbReference>
<gene>
    <name evidence="7" type="ORF">AS189_07325</name>
</gene>
<name>A0A0S2LY12_9MICC</name>
<evidence type="ECO:0008006" key="9">
    <source>
        <dbReference type="Google" id="ProtNLM"/>
    </source>
</evidence>
<feature type="transmembrane region" description="Helical" evidence="6">
    <location>
        <begin position="124"/>
        <end position="143"/>
    </location>
</feature>
<keyword evidence="3 6" id="KW-0812">Transmembrane</keyword>
<comment type="subcellular location">
    <subcellularLocation>
        <location evidence="1">Cell membrane</location>
        <topology evidence="1">Multi-pass membrane protein</topology>
    </subcellularLocation>
</comment>
<accession>A0A0S2LY12</accession>
<keyword evidence="4 6" id="KW-1133">Transmembrane helix</keyword>
<dbReference type="AlphaFoldDB" id="A0A0S2LY12"/>
<feature type="transmembrane region" description="Helical" evidence="6">
    <location>
        <begin position="77"/>
        <end position="103"/>
    </location>
</feature>
<protein>
    <recommendedName>
        <fullName evidence="9">Cytochrome c oxidase assembly factor CtaG</fullName>
    </recommendedName>
</protein>
<feature type="transmembrane region" description="Helical" evidence="6">
    <location>
        <begin position="242"/>
        <end position="262"/>
    </location>
</feature>
<keyword evidence="5 6" id="KW-0472">Membrane</keyword>
<reference evidence="7 8" key="2">
    <citation type="journal article" date="2016" name="J. Biotechnol.">
        <title>Complete genome sequence of Arthrobacter alpinus ERGS4:06, a yellow pigmented bacterium tolerant to cold and radiations isolated from Sikkim Himalaya.</title>
        <authorList>
            <person name="Kumar R."/>
            <person name="Singh D."/>
            <person name="Swarnkar M.K."/>
            <person name="Singh A.K."/>
            <person name="Kumar S."/>
        </authorList>
    </citation>
    <scope>NUCLEOTIDE SEQUENCE [LARGE SCALE GENOMIC DNA]</scope>
    <source>
        <strain evidence="7 8">ERGS4:06</strain>
    </source>
</reference>
<keyword evidence="2" id="KW-1003">Cell membrane</keyword>
<dbReference type="RefSeq" id="WP_062287018.1">
    <property type="nucleotide sequence ID" value="NZ_CP013200.1"/>
</dbReference>
<feature type="transmembrane region" description="Helical" evidence="6">
    <location>
        <begin position="185"/>
        <end position="207"/>
    </location>
</feature>
<evidence type="ECO:0000256" key="3">
    <source>
        <dbReference type="ARBA" id="ARBA00022692"/>
    </source>
</evidence>
<feature type="transmembrane region" description="Helical" evidence="6">
    <location>
        <begin position="44"/>
        <end position="65"/>
    </location>
</feature>
<proteinExistence type="predicted"/>
<sequence length="293" mass="32287">MPPLSEFIGTWSLDPWALGLMLAAGGLYSLGLARAATMGVRWPLWRIAAFFGLGLGLYAVINFGFLGTNSPDLRWAFSIRIALLLFVVPAGMALGLPLGLARLTMREGRLRSWLGAAARRPLKLFSNSAVAPMVGLLVLSMMLTPLAGITRMNPFLEGLLSIVIPLLGLLMVLPLVEEKTRISTAIIMLQFVFAFIELLGDAIPGLLMRLSPNILDGAAAVSAARPQWFPSVVRDQQLAGDWLWFIAEIMDLPVLILLFLRFSKSDNRERKVLDELTDEQMDQLNAVHLHQRD</sequence>
<dbReference type="OrthoDB" id="5241646at2"/>
<evidence type="ECO:0000256" key="5">
    <source>
        <dbReference type="ARBA" id="ARBA00023136"/>
    </source>
</evidence>
<evidence type="ECO:0000313" key="7">
    <source>
        <dbReference type="EMBL" id="ALO66338.1"/>
    </source>
</evidence>
<feature type="transmembrane region" description="Helical" evidence="6">
    <location>
        <begin position="155"/>
        <end position="173"/>
    </location>
</feature>
<evidence type="ECO:0000256" key="2">
    <source>
        <dbReference type="ARBA" id="ARBA00022475"/>
    </source>
</evidence>
<dbReference type="Pfam" id="PF09678">
    <property type="entry name" value="Caa3_CtaG"/>
    <property type="match status" value="1"/>
</dbReference>
<evidence type="ECO:0000256" key="4">
    <source>
        <dbReference type="ARBA" id="ARBA00022989"/>
    </source>
</evidence>
<dbReference type="GO" id="GO:0005886">
    <property type="term" value="C:plasma membrane"/>
    <property type="evidence" value="ECO:0007669"/>
    <property type="project" value="UniProtKB-SubCell"/>
</dbReference>